<reference evidence="6 7" key="1">
    <citation type="submission" date="2014-08" db="EMBL/GenBank/DDBJ databases">
        <title>Porphyromonas gulae strain:COT-052_OH3439 Genome sequencing.</title>
        <authorList>
            <person name="Wallis C."/>
            <person name="Deusch O."/>
            <person name="O'Flynn C."/>
            <person name="Davis I."/>
            <person name="Jospin G."/>
            <person name="Darling A.E."/>
            <person name="Coil D.A."/>
            <person name="Alexiev A."/>
            <person name="Horsfall A."/>
            <person name="Kirkwood N."/>
            <person name="Harris S."/>
            <person name="Eisen J.A."/>
        </authorList>
    </citation>
    <scope>NUCLEOTIDE SEQUENCE [LARGE SCALE GENOMIC DNA]</scope>
    <source>
        <strain evidence="7">COT-052 OH3439</strain>
    </source>
</reference>
<dbReference type="Proteomes" id="UP000030146">
    <property type="component" value="Unassembled WGS sequence"/>
</dbReference>
<dbReference type="InterPro" id="IPR011628">
    <property type="entry name" value="Cleaved_adhesin"/>
</dbReference>
<protein>
    <submittedName>
        <fullName evidence="6">Hemagglutinin</fullName>
    </submittedName>
</protein>
<dbReference type="InterPro" id="IPR018832">
    <property type="entry name" value="Pept_C25_gingipain_C"/>
</dbReference>
<feature type="domain" description="Cleaved adhesin" evidence="4">
    <location>
        <begin position="541"/>
        <end position="625"/>
    </location>
</feature>
<dbReference type="EMBL" id="JRAK01000080">
    <property type="protein sequence ID" value="KGN87932.1"/>
    <property type="molecule type" value="Genomic_DNA"/>
</dbReference>
<feature type="domain" description="Cleaved adhesin" evidence="4">
    <location>
        <begin position="629"/>
        <end position="713"/>
    </location>
</feature>
<evidence type="ECO:0000259" key="5">
    <source>
        <dbReference type="Pfam" id="PF10365"/>
    </source>
</evidence>
<dbReference type="Gene3D" id="2.60.120.200">
    <property type="match status" value="4"/>
</dbReference>
<feature type="region of interest" description="Disordered" evidence="2">
    <location>
        <begin position="495"/>
        <end position="579"/>
    </location>
</feature>
<name>A0A0A2FCV6_9PORP</name>
<keyword evidence="3" id="KW-0732">Signal</keyword>
<organism evidence="6 7">
    <name type="scientific">Porphyromonas gulae</name>
    <dbReference type="NCBI Taxonomy" id="111105"/>
    <lineage>
        <taxon>Bacteria</taxon>
        <taxon>Pseudomonadati</taxon>
        <taxon>Bacteroidota</taxon>
        <taxon>Bacteroidia</taxon>
        <taxon>Bacteroidales</taxon>
        <taxon>Porphyromonadaceae</taxon>
        <taxon>Porphyromonas</taxon>
    </lineage>
</organism>
<dbReference type="GO" id="GO:0016787">
    <property type="term" value="F:hydrolase activity"/>
    <property type="evidence" value="ECO:0007669"/>
    <property type="project" value="UniProtKB-KW"/>
</dbReference>
<feature type="chain" id="PRO_5001998787" evidence="3">
    <location>
        <begin position="26"/>
        <end position="713"/>
    </location>
</feature>
<proteinExistence type="predicted"/>
<evidence type="ECO:0000313" key="7">
    <source>
        <dbReference type="Proteomes" id="UP000030146"/>
    </source>
</evidence>
<accession>A0A0A2FCV6</accession>
<keyword evidence="1" id="KW-0378">Hydrolase</keyword>
<gene>
    <name evidence="6" type="ORF">HR15_05730</name>
</gene>
<feature type="domain" description="Peptidase C25 gingipain C-terminal" evidence="5">
    <location>
        <begin position="50"/>
        <end position="190"/>
    </location>
</feature>
<feature type="non-terminal residue" evidence="6">
    <location>
        <position position="713"/>
    </location>
</feature>
<feature type="compositionally biased region" description="Polar residues" evidence="2">
    <location>
        <begin position="541"/>
        <end position="554"/>
    </location>
</feature>
<feature type="signal peptide" evidence="3">
    <location>
        <begin position="1"/>
        <end position="25"/>
    </location>
</feature>
<dbReference type="Pfam" id="PF07675">
    <property type="entry name" value="Cleaved_Adhesin"/>
    <property type="match status" value="4"/>
</dbReference>
<comment type="caution">
    <text evidence="6">The sequence shown here is derived from an EMBL/GenBank/DDBJ whole genome shotgun (WGS) entry which is preliminary data.</text>
</comment>
<dbReference type="AlphaFoldDB" id="A0A0A2FCV6"/>
<evidence type="ECO:0000256" key="2">
    <source>
        <dbReference type="SAM" id="MobiDB-lite"/>
    </source>
</evidence>
<evidence type="ECO:0000259" key="4">
    <source>
        <dbReference type="Pfam" id="PF07675"/>
    </source>
</evidence>
<sequence length="713" mass="76896">MRKLNSLFSLAVLLSLLCWGQTATAQRGPKTAPSVTHQTVQKGIRTSTAKDLRDPIPAGMARIILEAHDVWGDGTGYQMLWDDDHDQYGASIPEDGFWFATETIPDGLFDPFEYKVPVNADASFTPTNFVLDGTASADIPAGTYDYVIINPNPGLIYIVGQGVSKGNDYVVEAGKTYHFTVQRQGSGDAASVVVTGEGDNEFAPVQNLQWSVSGQTVTLTWQAPASDKRAYVLNESFDTETLPNGWTMIDADGDGRNWLSTINVYNTATHTGNGAMFSRSWAANKDAKIDLSPDNYLVTPKITVPQDGELTYWISSQIPWENEHYGVFLSTTGNEAANFTVKLFEETLGGGKNPPADFQKSEVTKGPPAPYQERTIDLSAYAGQEIYLAFRHFGCTGIFRLYLDDVVVSGGGVSDDYTYTVYRDNVVIAQNLTATTFKQENVAPGQYNYCVEVKYETGVSPKECKDVTVPGSGEFAPVQNLTGSAAGQKVTLKWDAPNGTNPNPNPSLSESFENGIPSSWKTIDADGDGNNWTTTPPPGSLSESFENGIPSSWKTIDADGDGNNWTTTPPPGGSSFTGHNGGSCVSSASYINYQGAQTPDNYLVTPELSLANGGTLTFWVCAQDANYAAQTPDNYLVTPELSLANGGTLTFWVCAQDANYASEHYAVYASSTGNDAANFTNALLEETLTAKSVVTSPEAIRGTRAQGTWYQKT</sequence>
<evidence type="ECO:0000313" key="6">
    <source>
        <dbReference type="EMBL" id="KGN87932.1"/>
    </source>
</evidence>
<feature type="compositionally biased region" description="Polar residues" evidence="2">
    <location>
        <begin position="498"/>
        <end position="521"/>
    </location>
</feature>
<feature type="domain" description="Cleaved adhesin" evidence="4">
    <location>
        <begin position="508"/>
        <end position="535"/>
    </location>
</feature>
<keyword evidence="7" id="KW-1185">Reference proteome</keyword>
<evidence type="ECO:0000256" key="3">
    <source>
        <dbReference type="SAM" id="SignalP"/>
    </source>
</evidence>
<dbReference type="RefSeq" id="WP_039424767.1">
    <property type="nucleotide sequence ID" value="NZ_JRAK01000080.1"/>
</dbReference>
<evidence type="ECO:0000256" key="1">
    <source>
        <dbReference type="ARBA" id="ARBA00022801"/>
    </source>
</evidence>
<feature type="domain" description="Cleaved adhesin" evidence="4">
    <location>
        <begin position="231"/>
        <end position="408"/>
    </location>
</feature>
<dbReference type="Pfam" id="PF10365">
    <property type="entry name" value="DUF2436"/>
    <property type="match status" value="1"/>
</dbReference>
<dbReference type="NCBIfam" id="NF038128">
    <property type="entry name" value="choice_anch_J"/>
    <property type="match status" value="3"/>
</dbReference>